<evidence type="ECO:0000256" key="3">
    <source>
        <dbReference type="ARBA" id="ARBA00023065"/>
    </source>
</evidence>
<evidence type="ECO:0000256" key="4">
    <source>
        <dbReference type="ARBA" id="ARBA00045737"/>
    </source>
</evidence>
<reference evidence="5" key="3">
    <citation type="submission" date="2020-05" db="EMBL/GenBank/DDBJ databases">
        <title>Electrophorus electricus (electric eel) genome, fEleEle1, primary haplotype.</title>
        <authorList>
            <person name="Myers G."/>
            <person name="Meyer A."/>
            <person name="Fedrigo O."/>
            <person name="Formenti G."/>
            <person name="Rhie A."/>
            <person name="Tracey A."/>
            <person name="Sims Y."/>
            <person name="Jarvis E.D."/>
        </authorList>
    </citation>
    <scope>NUCLEOTIDE SEQUENCE [LARGE SCALE GENOMIC DNA]</scope>
</reference>
<reference evidence="5" key="4">
    <citation type="submission" date="2025-08" db="UniProtKB">
        <authorList>
            <consortium name="Ensembl"/>
        </authorList>
    </citation>
    <scope>IDENTIFICATION</scope>
</reference>
<dbReference type="Proteomes" id="UP000314983">
    <property type="component" value="Chromosome 12"/>
</dbReference>
<keyword evidence="2" id="KW-0813">Transport</keyword>
<dbReference type="SUPFAM" id="SSF160527">
    <property type="entry name" value="V-type ATPase subunit E-like"/>
    <property type="match status" value="1"/>
</dbReference>
<dbReference type="GO" id="GO:0033178">
    <property type="term" value="C:proton-transporting two-sector ATPase complex, catalytic domain"/>
    <property type="evidence" value="ECO:0007669"/>
    <property type="project" value="InterPro"/>
</dbReference>
<reference evidence="6" key="2">
    <citation type="journal article" date="2017" name="Sci. Adv.">
        <title>A tail of two voltages: Proteomic comparison of the three electric organs of the electric eel.</title>
        <authorList>
            <person name="Traeger L.L."/>
            <person name="Sabat G."/>
            <person name="Barrett-Wilt G.A."/>
            <person name="Wells G.B."/>
            <person name="Sussman M.R."/>
        </authorList>
    </citation>
    <scope>NUCLEOTIDE SEQUENCE [LARGE SCALE GENOMIC DNA]</scope>
</reference>
<evidence type="ECO:0000256" key="1">
    <source>
        <dbReference type="ARBA" id="ARBA00005901"/>
    </source>
</evidence>
<keyword evidence="6" id="KW-1185">Reference proteome</keyword>
<dbReference type="AlphaFoldDB" id="A0A4W4H3W6"/>
<evidence type="ECO:0000256" key="2">
    <source>
        <dbReference type="ARBA" id="ARBA00022448"/>
    </source>
</evidence>
<dbReference type="PANTHER" id="PTHR45715">
    <property type="entry name" value="ATPASE H+-TRANSPORTING V1 SUBUNIT E1A-RELATED"/>
    <property type="match status" value="1"/>
</dbReference>
<dbReference type="Ensembl" id="ENSEEET00000045254.2">
    <property type="protein sequence ID" value="ENSEEEP00000044750.2"/>
    <property type="gene ID" value="ENSEEEG00000021117.2"/>
</dbReference>
<evidence type="ECO:0000313" key="5">
    <source>
        <dbReference type="Ensembl" id="ENSEEEP00000044750.2"/>
    </source>
</evidence>
<reference evidence="5" key="5">
    <citation type="submission" date="2025-09" db="UniProtKB">
        <authorList>
            <consortium name="Ensembl"/>
        </authorList>
    </citation>
    <scope>IDENTIFICATION</scope>
</reference>
<dbReference type="Gene3D" id="3.30.2320.30">
    <property type="entry name" value="ATP synthase, E subunit, C-terminal"/>
    <property type="match status" value="1"/>
</dbReference>
<evidence type="ECO:0000313" key="6">
    <source>
        <dbReference type="Proteomes" id="UP000314983"/>
    </source>
</evidence>
<proteinExistence type="inferred from homology"/>
<accession>A0A4W4H3W6</accession>
<comment type="similarity">
    <text evidence="1">Belongs to the V-ATPase E subunit family.</text>
</comment>
<gene>
    <name evidence="5" type="primary">atp6v1e1a</name>
</gene>
<keyword evidence="3" id="KW-0406">Ion transport</keyword>
<dbReference type="HAMAP" id="MF_00311">
    <property type="entry name" value="ATP_synth_E_arch"/>
    <property type="match status" value="1"/>
</dbReference>
<protein>
    <recommendedName>
        <fullName evidence="7">V-type proton ATPase subunit E</fullName>
    </recommendedName>
</protein>
<dbReference type="GeneTree" id="ENSGT00390000002730"/>
<dbReference type="InterPro" id="IPR038495">
    <property type="entry name" value="ATPase_E_C"/>
</dbReference>
<reference evidence="6" key="1">
    <citation type="journal article" date="2014" name="Science">
        <title>Nonhuman genetics. Genomic basis for the convergent evolution of electric organs.</title>
        <authorList>
            <person name="Gallant J.R."/>
            <person name="Traeger L.L."/>
            <person name="Volkening J.D."/>
            <person name="Moffett H."/>
            <person name="Chen P.H."/>
            <person name="Novina C.D."/>
            <person name="Phillips G.N.Jr."/>
            <person name="Anand R."/>
            <person name="Wells G.B."/>
            <person name="Pinch M."/>
            <person name="Guth R."/>
            <person name="Unguez G.A."/>
            <person name="Albert J.S."/>
            <person name="Zakon H.H."/>
            <person name="Samanta M.P."/>
            <person name="Sussman M.R."/>
        </authorList>
    </citation>
    <scope>NUCLEOTIDE SEQUENCE [LARGE SCALE GENOMIC DNA]</scope>
</reference>
<dbReference type="GO" id="GO:0046961">
    <property type="term" value="F:proton-transporting ATPase activity, rotational mechanism"/>
    <property type="evidence" value="ECO:0007669"/>
    <property type="project" value="InterPro"/>
</dbReference>
<organism evidence="5 6">
    <name type="scientific">Electrophorus electricus</name>
    <name type="common">Electric eel</name>
    <name type="synonym">Gymnotus electricus</name>
    <dbReference type="NCBI Taxonomy" id="8005"/>
    <lineage>
        <taxon>Eukaryota</taxon>
        <taxon>Metazoa</taxon>
        <taxon>Chordata</taxon>
        <taxon>Craniata</taxon>
        <taxon>Vertebrata</taxon>
        <taxon>Euteleostomi</taxon>
        <taxon>Actinopterygii</taxon>
        <taxon>Neopterygii</taxon>
        <taxon>Teleostei</taxon>
        <taxon>Ostariophysi</taxon>
        <taxon>Gymnotiformes</taxon>
        <taxon>Gymnotoidei</taxon>
        <taxon>Gymnotidae</taxon>
        <taxon>Electrophorus</taxon>
    </lineage>
</organism>
<dbReference type="Gene3D" id="6.10.250.1620">
    <property type="match status" value="1"/>
</dbReference>
<comment type="function">
    <text evidence="4">Subunit of the V1 complex of vacuolar(H+)-ATPase (V-ATPase), a multisubunit enzyme composed of a peripheral complex (V1) that hydrolyzes ATP and a membrane integral complex (V0) that translocates protons. V-ATPase is responsible for acidifying and maintaining the pH of intracellular compartments and in some cell types, is targeted to the plasma membrane, where it is responsible for acidifying the extracellular environment.</text>
</comment>
<name>A0A4W4H3W6_ELEEL</name>
<dbReference type="InterPro" id="IPR002842">
    <property type="entry name" value="ATPase_V1_Esu"/>
</dbReference>
<sequence length="207" mass="23954">MALSDLDVQKQIKHMMAFIEQEANEKAEEIDAKAEEEFNIEKGRLVQNQRLKIMEYYEKKEKQIEQQKKIQMSNLMNQARLKVLKARDDLLGDLLNEARKKLANLAQDPAEYQTLLEGLVLQGFYQLLEPMVIIRCRKEDLSQVQVSTSHHPLTDFIVSGGVEVYNCNGKIKVSNTLESRLDLLSHQMMPEIRAALFGTNQNRKFMD</sequence>
<evidence type="ECO:0008006" key="7">
    <source>
        <dbReference type="Google" id="ProtNLM"/>
    </source>
</evidence>
<dbReference type="Pfam" id="PF01991">
    <property type="entry name" value="vATP-synt_E"/>
    <property type="match status" value="1"/>
</dbReference>